<feature type="transmembrane region" description="Helical" evidence="10">
    <location>
        <begin position="152"/>
        <end position="177"/>
    </location>
</feature>
<keyword evidence="13" id="KW-1185">Reference proteome</keyword>
<keyword evidence="6" id="KW-0915">Sodium</keyword>
<evidence type="ECO:0000313" key="12">
    <source>
        <dbReference type="EMBL" id="KAF1306193.1"/>
    </source>
</evidence>
<comment type="caution">
    <text evidence="12">The sequence shown here is derived from an EMBL/GenBank/DDBJ whole genome shotgun (WGS) entry which is preliminary data.</text>
</comment>
<keyword evidence="7" id="KW-0406">Ion transport</keyword>
<dbReference type="Pfam" id="PF00999">
    <property type="entry name" value="Na_H_Exchanger"/>
    <property type="match status" value="1"/>
</dbReference>
<keyword evidence="2" id="KW-0813">Transport</keyword>
<dbReference type="PANTHER" id="PTHR10110:SF86">
    <property type="entry name" value="SODIUM_HYDROGEN EXCHANGER 7"/>
    <property type="match status" value="1"/>
</dbReference>
<evidence type="ECO:0000256" key="8">
    <source>
        <dbReference type="ARBA" id="ARBA00023136"/>
    </source>
</evidence>
<keyword evidence="5 10" id="KW-1133">Transmembrane helix</keyword>
<evidence type="ECO:0000313" key="13">
    <source>
        <dbReference type="Proteomes" id="UP000782705"/>
    </source>
</evidence>
<name>A0ABQ6Z2X1_9ENTE</name>
<feature type="transmembrane region" description="Helical" evidence="10">
    <location>
        <begin position="384"/>
        <end position="407"/>
    </location>
</feature>
<evidence type="ECO:0000259" key="11">
    <source>
        <dbReference type="Pfam" id="PF00999"/>
    </source>
</evidence>
<feature type="transmembrane region" description="Helical" evidence="10">
    <location>
        <begin position="352"/>
        <end position="372"/>
    </location>
</feature>
<dbReference type="InterPro" id="IPR006153">
    <property type="entry name" value="Cation/H_exchanger_TM"/>
</dbReference>
<feature type="transmembrane region" description="Helical" evidence="10">
    <location>
        <begin position="220"/>
        <end position="253"/>
    </location>
</feature>
<comment type="subcellular location">
    <subcellularLocation>
        <location evidence="1">Cell membrane</location>
        <topology evidence="1">Multi-pass membrane protein</topology>
    </subcellularLocation>
</comment>
<feature type="transmembrane region" description="Helical" evidence="10">
    <location>
        <begin position="84"/>
        <end position="103"/>
    </location>
</feature>
<protein>
    <submittedName>
        <fullName evidence="12">Sodium:proton antiporter</fullName>
    </submittedName>
</protein>
<keyword evidence="9" id="KW-0739">Sodium transport</keyword>
<evidence type="ECO:0000256" key="10">
    <source>
        <dbReference type="SAM" id="Phobius"/>
    </source>
</evidence>
<dbReference type="Proteomes" id="UP000782705">
    <property type="component" value="Unassembled WGS sequence"/>
</dbReference>
<evidence type="ECO:0000256" key="1">
    <source>
        <dbReference type="ARBA" id="ARBA00004651"/>
    </source>
</evidence>
<dbReference type="EMBL" id="MAEL01000002">
    <property type="protein sequence ID" value="KAF1306193.1"/>
    <property type="molecule type" value="Genomic_DNA"/>
</dbReference>
<feature type="transmembrane region" description="Helical" evidence="10">
    <location>
        <begin position="522"/>
        <end position="541"/>
    </location>
</feature>
<feature type="transmembrane region" description="Helical" evidence="10">
    <location>
        <begin position="309"/>
        <end position="332"/>
    </location>
</feature>
<proteinExistence type="predicted"/>
<keyword evidence="8 10" id="KW-0472">Membrane</keyword>
<evidence type="ECO:0000256" key="4">
    <source>
        <dbReference type="ARBA" id="ARBA00022692"/>
    </source>
</evidence>
<evidence type="ECO:0000256" key="5">
    <source>
        <dbReference type="ARBA" id="ARBA00022989"/>
    </source>
</evidence>
<feature type="transmembrane region" description="Helical" evidence="10">
    <location>
        <begin position="183"/>
        <end position="200"/>
    </location>
</feature>
<feature type="domain" description="Cation/H+ exchanger transmembrane" evidence="11">
    <location>
        <begin position="13"/>
        <end position="404"/>
    </location>
</feature>
<evidence type="ECO:0000256" key="9">
    <source>
        <dbReference type="ARBA" id="ARBA00023201"/>
    </source>
</evidence>
<dbReference type="InterPro" id="IPR018422">
    <property type="entry name" value="Cation/H_exchanger_CPA1"/>
</dbReference>
<evidence type="ECO:0000256" key="7">
    <source>
        <dbReference type="ARBA" id="ARBA00023065"/>
    </source>
</evidence>
<sequence length="673" mass="75882">MEFIELLIIITMTITFSNILSKVMPTIPIFFAQIFLGILLGMTKYGHEINFEPEIFLVMIIAPLLFREGEEADISSIAKNFSTILFLAFGGVILTLLAVGITLHTFFPAIPLAACLAFGAALGPTDAVAVGSLAKKLKMPPKVINILAGEGLLNDASGVTAFQFAVTALLTGAFSVLNASMTLFISSIGGAVVGFVVIWVKNRTLKFIEKAAAKDVISFLLIDLLLPFVVYVIAEVIGVSGIIAAVVAGVLQSREHQRVTLFDAELSNISESIWSTIGFTLNALVFLFLGIELSEVFSPVWMDRTYSNLYLLLIVLLVVAVLFIVRFAYIRIFFWLKEIKSDEKTTLQEICLLTFGGVKGTVSLAAIFILPISVNGVAFEHRALLLFLTACVIFVSLLVGMLVLPLFSEGEYEKPIDLKELELLNIVIERLQHKLAHEQLSETEEIAVEAVIDQYRMRIWELTAEGMTESDQKKVQELQAWMVTIEQQGLDEMYQNKEISRFSYVLYSRLIDRYELVNQKKYMSWISFWLLGVYRVMQAIIHPKRFLARKRQKELVTSSKINPAELKYIFDANTQRIRQRLEVKDGKANKNVLSFLTGRREMLLKRLYHKNVLSMVSIEKNPIYQKELLAGYTLERRTIDSFEREEKITPFSANSYRQKVNLLESFAISKSTH</sequence>
<feature type="transmembrane region" description="Helical" evidence="10">
    <location>
        <begin position="6"/>
        <end position="39"/>
    </location>
</feature>
<evidence type="ECO:0000256" key="6">
    <source>
        <dbReference type="ARBA" id="ARBA00023053"/>
    </source>
</evidence>
<reference evidence="12 13" key="1">
    <citation type="submission" date="2016-06" db="EMBL/GenBank/DDBJ databases">
        <title>Four novel species of enterococci isolated from chicken manure.</title>
        <authorList>
            <person name="Van Tyne D."/>
        </authorList>
    </citation>
    <scope>NUCLEOTIDE SEQUENCE [LARGE SCALE GENOMIC DNA]</scope>
    <source>
        <strain evidence="12 13">CU12B</strain>
    </source>
</reference>
<accession>A0ABQ6Z2X1</accession>
<evidence type="ECO:0000256" key="2">
    <source>
        <dbReference type="ARBA" id="ARBA00022448"/>
    </source>
</evidence>
<dbReference type="Gene3D" id="6.10.140.1330">
    <property type="match status" value="1"/>
</dbReference>
<gene>
    <name evidence="12" type="ORF">BAU17_10930</name>
</gene>
<keyword evidence="3" id="KW-1003">Cell membrane</keyword>
<dbReference type="RefSeq" id="WP_161900808.1">
    <property type="nucleotide sequence ID" value="NZ_MAEL01000002.1"/>
</dbReference>
<evidence type="ECO:0000256" key="3">
    <source>
        <dbReference type="ARBA" id="ARBA00022475"/>
    </source>
</evidence>
<feature type="transmembrane region" description="Helical" evidence="10">
    <location>
        <begin position="273"/>
        <end position="297"/>
    </location>
</feature>
<feature type="transmembrane region" description="Helical" evidence="10">
    <location>
        <begin position="109"/>
        <end position="131"/>
    </location>
</feature>
<dbReference type="PANTHER" id="PTHR10110">
    <property type="entry name" value="SODIUM/HYDROGEN EXCHANGER"/>
    <property type="match status" value="1"/>
</dbReference>
<keyword evidence="4 10" id="KW-0812">Transmembrane</keyword>
<organism evidence="12 13">
    <name type="scientific">Candidatus Enterococcus willemsii</name>
    <dbReference type="NCBI Taxonomy" id="1857215"/>
    <lineage>
        <taxon>Bacteria</taxon>
        <taxon>Bacillati</taxon>
        <taxon>Bacillota</taxon>
        <taxon>Bacilli</taxon>
        <taxon>Lactobacillales</taxon>
        <taxon>Enterococcaceae</taxon>
        <taxon>Enterococcus</taxon>
    </lineage>
</organism>